<proteinExistence type="inferred from homology"/>
<dbReference type="GO" id="GO:0043682">
    <property type="term" value="F:P-type divalent copper transporter activity"/>
    <property type="evidence" value="ECO:0007669"/>
    <property type="project" value="TreeGrafter"/>
</dbReference>
<dbReference type="Gene3D" id="3.40.1110.10">
    <property type="entry name" value="Calcium-transporting ATPase, cytoplasmic domain N"/>
    <property type="match status" value="1"/>
</dbReference>
<dbReference type="KEGG" id="stur:STURON_00666"/>
<dbReference type="RefSeq" id="WP_158500516.1">
    <property type="nucleotide sequence ID" value="NZ_CP012328.1"/>
</dbReference>
<comment type="similarity">
    <text evidence="2 10">Belongs to the cation transport ATPase (P-type) (TC 3.A.3) family. Type IB subfamily.</text>
</comment>
<dbReference type="AlphaFoldDB" id="A0A0K1P7Q0"/>
<dbReference type="Gene3D" id="3.40.50.1000">
    <property type="entry name" value="HAD superfamily/HAD-like"/>
    <property type="match status" value="1"/>
</dbReference>
<dbReference type="PATRIC" id="fig|216946.3.peg.689"/>
<dbReference type="InterPro" id="IPR059000">
    <property type="entry name" value="ATPase_P-type_domA"/>
</dbReference>
<dbReference type="NCBIfam" id="TIGR01494">
    <property type="entry name" value="ATPase_P-type"/>
    <property type="match status" value="1"/>
</dbReference>
<evidence type="ECO:0000256" key="7">
    <source>
        <dbReference type="ARBA" id="ARBA00022967"/>
    </source>
</evidence>
<feature type="transmembrane region" description="Helical" evidence="10">
    <location>
        <begin position="231"/>
        <end position="253"/>
    </location>
</feature>
<evidence type="ECO:0000259" key="11">
    <source>
        <dbReference type="Pfam" id="PF00122"/>
    </source>
</evidence>
<keyword evidence="13" id="KW-1185">Reference proteome</keyword>
<dbReference type="GO" id="GO:0012505">
    <property type="term" value="C:endomembrane system"/>
    <property type="evidence" value="ECO:0007669"/>
    <property type="project" value="UniProtKB-SubCell"/>
</dbReference>
<dbReference type="PROSITE" id="PS00154">
    <property type="entry name" value="ATPASE_E1_E2"/>
    <property type="match status" value="1"/>
</dbReference>
<dbReference type="NCBIfam" id="TIGR01525">
    <property type="entry name" value="ATPase-IB_hvy"/>
    <property type="match status" value="1"/>
</dbReference>
<dbReference type="SUPFAM" id="SSF81665">
    <property type="entry name" value="Calcium ATPase, transmembrane domain M"/>
    <property type="match status" value="1"/>
</dbReference>
<dbReference type="InterPro" id="IPR001757">
    <property type="entry name" value="P_typ_ATPase"/>
</dbReference>
<keyword evidence="9 10" id="KW-0472">Membrane</keyword>
<dbReference type="SUPFAM" id="SSF81653">
    <property type="entry name" value="Calcium ATPase, transduction domain A"/>
    <property type="match status" value="1"/>
</dbReference>
<keyword evidence="4 10" id="KW-0479">Metal-binding</keyword>
<comment type="subcellular location">
    <subcellularLocation>
        <location evidence="10">Cell membrane</location>
    </subcellularLocation>
    <subcellularLocation>
        <location evidence="1">Endomembrane system</location>
        <topology evidence="1">Multi-pass membrane protein</topology>
    </subcellularLocation>
</comment>
<evidence type="ECO:0000256" key="9">
    <source>
        <dbReference type="ARBA" id="ARBA00023136"/>
    </source>
</evidence>
<dbReference type="InterPro" id="IPR023214">
    <property type="entry name" value="HAD_sf"/>
</dbReference>
<evidence type="ECO:0000256" key="1">
    <source>
        <dbReference type="ARBA" id="ARBA00004127"/>
    </source>
</evidence>
<keyword evidence="7" id="KW-1278">Translocase</keyword>
<feature type="transmembrane region" description="Helical" evidence="10">
    <location>
        <begin position="259"/>
        <end position="286"/>
    </location>
</feature>
<evidence type="ECO:0000313" key="12">
    <source>
        <dbReference type="EMBL" id="AKU79912.1"/>
    </source>
</evidence>
<keyword evidence="3 10" id="KW-0812">Transmembrane</keyword>
<dbReference type="GO" id="GO:0005524">
    <property type="term" value="F:ATP binding"/>
    <property type="evidence" value="ECO:0007669"/>
    <property type="project" value="UniProtKB-UniRule"/>
</dbReference>
<dbReference type="PANTHER" id="PTHR43520">
    <property type="entry name" value="ATP7, ISOFORM B"/>
    <property type="match status" value="1"/>
</dbReference>
<dbReference type="SUPFAM" id="SSF56784">
    <property type="entry name" value="HAD-like"/>
    <property type="match status" value="1"/>
</dbReference>
<dbReference type="Gene3D" id="2.70.150.10">
    <property type="entry name" value="Calcium-transporting ATPase, cytoplasmic transduction domain A"/>
    <property type="match status" value="1"/>
</dbReference>
<organism evidence="12 13">
    <name type="scientific">Spiroplasma turonicum</name>
    <dbReference type="NCBI Taxonomy" id="216946"/>
    <lineage>
        <taxon>Bacteria</taxon>
        <taxon>Bacillati</taxon>
        <taxon>Mycoplasmatota</taxon>
        <taxon>Mollicutes</taxon>
        <taxon>Entomoplasmatales</taxon>
        <taxon>Spiroplasmataceae</taxon>
        <taxon>Spiroplasma</taxon>
    </lineage>
</organism>
<feature type="transmembrane region" description="Helical" evidence="10">
    <location>
        <begin position="585"/>
        <end position="605"/>
    </location>
</feature>
<keyword evidence="5 10" id="KW-0547">Nucleotide-binding</keyword>
<evidence type="ECO:0000256" key="2">
    <source>
        <dbReference type="ARBA" id="ARBA00006024"/>
    </source>
</evidence>
<gene>
    <name evidence="12" type="primary">copA</name>
    <name evidence="12" type="ORF">STURON_00666</name>
</gene>
<dbReference type="STRING" id="216946.STURO_v1c06650"/>
<dbReference type="InterPro" id="IPR008250">
    <property type="entry name" value="ATPase_P-typ_transduc_dom_A_sf"/>
</dbReference>
<reference evidence="12 13" key="1">
    <citation type="journal article" date="2015" name="Genome Announc.">
        <title>Complete Genome Sequence of Spiroplasma turonicum Strain Tab4cT, a Parasite of a Horse Fly, Haematopota sp. (Diptera: Tabanidae).</title>
        <authorList>
            <person name="Davis R.E."/>
            <person name="Shao J."/>
            <person name="Zhao Y."/>
            <person name="Gasparich G.E."/>
            <person name="Gaynor B.J."/>
            <person name="Donofrio N."/>
        </authorList>
    </citation>
    <scope>NUCLEOTIDE SEQUENCE [LARGE SCALE GENOMIC DNA]</scope>
    <source>
        <strain evidence="12 13">Tab4c</strain>
    </source>
</reference>
<evidence type="ECO:0000256" key="10">
    <source>
        <dbReference type="RuleBase" id="RU362081"/>
    </source>
</evidence>
<dbReference type="InterPro" id="IPR018303">
    <property type="entry name" value="ATPase_P-typ_P_site"/>
</dbReference>
<keyword evidence="8 10" id="KW-1133">Transmembrane helix</keyword>
<dbReference type="GO" id="GO:0005886">
    <property type="term" value="C:plasma membrane"/>
    <property type="evidence" value="ECO:0007669"/>
    <property type="project" value="UniProtKB-SubCell"/>
</dbReference>
<keyword evidence="10" id="KW-1003">Cell membrane</keyword>
<evidence type="ECO:0000256" key="5">
    <source>
        <dbReference type="ARBA" id="ARBA00022741"/>
    </source>
</evidence>
<dbReference type="SUPFAM" id="SSF81660">
    <property type="entry name" value="Metal cation-transporting ATPase, ATP-binding domain N"/>
    <property type="match status" value="1"/>
</dbReference>
<dbReference type="GO" id="GO:0016887">
    <property type="term" value="F:ATP hydrolysis activity"/>
    <property type="evidence" value="ECO:0007669"/>
    <property type="project" value="InterPro"/>
</dbReference>
<feature type="transmembrane region" description="Helical" evidence="10">
    <location>
        <begin position="558"/>
        <end position="579"/>
    </location>
</feature>
<dbReference type="GO" id="GO:0005507">
    <property type="term" value="F:copper ion binding"/>
    <property type="evidence" value="ECO:0007669"/>
    <property type="project" value="TreeGrafter"/>
</dbReference>
<accession>A0A0K1P7Q0</accession>
<dbReference type="InterPro" id="IPR036412">
    <property type="entry name" value="HAD-like_sf"/>
</dbReference>
<evidence type="ECO:0000256" key="6">
    <source>
        <dbReference type="ARBA" id="ARBA00022840"/>
    </source>
</evidence>
<name>A0A0K1P7Q0_9MOLU</name>
<feature type="transmembrane region" description="Helical" evidence="10">
    <location>
        <begin position="51"/>
        <end position="74"/>
    </location>
</feature>
<dbReference type="PRINTS" id="PR00119">
    <property type="entry name" value="CATATPASE"/>
</dbReference>
<dbReference type="InterPro" id="IPR023298">
    <property type="entry name" value="ATPase_P-typ_TM_dom_sf"/>
</dbReference>
<dbReference type="GO" id="GO:0055070">
    <property type="term" value="P:copper ion homeostasis"/>
    <property type="evidence" value="ECO:0007669"/>
    <property type="project" value="TreeGrafter"/>
</dbReference>
<protein>
    <submittedName>
        <fullName evidence="12">Copper transporting ATPase</fullName>
    </submittedName>
</protein>
<evidence type="ECO:0000256" key="3">
    <source>
        <dbReference type="ARBA" id="ARBA00022692"/>
    </source>
</evidence>
<evidence type="ECO:0000256" key="4">
    <source>
        <dbReference type="ARBA" id="ARBA00022723"/>
    </source>
</evidence>
<dbReference type="InterPro" id="IPR023299">
    <property type="entry name" value="ATPase_P-typ_cyto_dom_N"/>
</dbReference>
<dbReference type="OrthoDB" id="9813266at2"/>
<sequence>MIVSHYYTKNIFSTIFYNKYFLFSIAIFSTYIYGFNFIKKTYYELFVWRKIGMNLLIFISTQTAFIYSSYQLAINNFPELIEVNIFVVLFVKTGDIINNKLRKLVSKDLKSLISLIPNEVITVVNNTEKLKKLSLVKENELVKVLKDQVIPIDGFLVSENRKINTQIIDGENNNKTFFKHDTLFAGMINKDIDLIMKSTTTIKNSFLTKIINKVALVQSEKTKLQTIIDKIIIWFTPLIILLAICGFVLSYLVLNYGNIYIAIKIAITILVTACPCSLGIAIPLAIMIGSLKAAKKNIIFNKPDAFEKLIKINVIAFDKTGTLTKGEVKVVNFIGDESFLEILWIIESNLTHPLADGILNYIRDKNLIFNKENNFKKVNRFEFILNNKNYKLLPISKYSESFDKVINFDINKLENTTTFLIENDVIVCLIEFKDKLRENVEESIQKFKSLGLEVFIITGDNKKVSEKLGLELKVDKVYYEKTIEEKLDVINNIQKQNKKVLYVGDGMNDILAIQKADLSISIITNSSFLNLESDVSLLNPNIWLIYESFKLAKFTKKIIITNLFWAFIYNSIVIPLAIFSVLTPMIGMALMFLSSFLVLLNSFILKNLRL</sequence>
<dbReference type="InterPro" id="IPR027256">
    <property type="entry name" value="P-typ_ATPase_IB"/>
</dbReference>
<dbReference type="EMBL" id="CP012328">
    <property type="protein sequence ID" value="AKU79912.1"/>
    <property type="molecule type" value="Genomic_DNA"/>
</dbReference>
<feature type="domain" description="P-type ATPase A" evidence="11">
    <location>
        <begin position="115"/>
        <end position="214"/>
    </location>
</feature>
<evidence type="ECO:0000313" key="13">
    <source>
        <dbReference type="Proteomes" id="UP000067243"/>
    </source>
</evidence>
<keyword evidence="6 10" id="KW-0067">ATP-binding</keyword>
<dbReference type="PANTHER" id="PTHR43520:SF8">
    <property type="entry name" value="P-TYPE CU(+) TRANSPORTER"/>
    <property type="match status" value="1"/>
</dbReference>
<dbReference type="Pfam" id="PF00122">
    <property type="entry name" value="E1-E2_ATPase"/>
    <property type="match status" value="1"/>
</dbReference>
<dbReference type="Pfam" id="PF00702">
    <property type="entry name" value="Hydrolase"/>
    <property type="match status" value="1"/>
</dbReference>
<feature type="transmembrane region" description="Helical" evidence="10">
    <location>
        <begin position="20"/>
        <end position="39"/>
    </location>
</feature>
<dbReference type="Proteomes" id="UP000067243">
    <property type="component" value="Chromosome"/>
</dbReference>
<evidence type="ECO:0000256" key="8">
    <source>
        <dbReference type="ARBA" id="ARBA00022989"/>
    </source>
</evidence>